<reference evidence="5 6" key="1">
    <citation type="submission" date="2021-03" db="EMBL/GenBank/DDBJ databases">
        <title>Genomic Encyclopedia of Type Strains, Phase IV (KMG-IV): sequencing the most valuable type-strain genomes for metagenomic binning, comparative biology and taxonomic classification.</title>
        <authorList>
            <person name="Goeker M."/>
        </authorList>
    </citation>
    <scope>NUCLEOTIDE SEQUENCE [LARGE SCALE GENOMIC DNA]</scope>
    <source>
        <strain evidence="5 6">DSM 1289</strain>
    </source>
</reference>
<dbReference type="InterPro" id="IPR001608">
    <property type="entry name" value="Ala_racemase_N"/>
</dbReference>
<dbReference type="RefSeq" id="WP_209455491.1">
    <property type="nucleotide sequence ID" value="NZ_BAAACS010000017.1"/>
</dbReference>
<dbReference type="PANTHER" id="PTHR30511">
    <property type="entry name" value="ALANINE RACEMASE"/>
    <property type="match status" value="1"/>
</dbReference>
<evidence type="ECO:0000256" key="2">
    <source>
        <dbReference type="ARBA" id="ARBA00022898"/>
    </source>
</evidence>
<dbReference type="EMBL" id="JAGGJX010000001">
    <property type="protein sequence ID" value="MBP1853869.1"/>
    <property type="molecule type" value="Genomic_DNA"/>
</dbReference>
<keyword evidence="6" id="KW-1185">Reference proteome</keyword>
<evidence type="ECO:0000313" key="5">
    <source>
        <dbReference type="EMBL" id="MBP1853869.1"/>
    </source>
</evidence>
<proteinExistence type="predicted"/>
<dbReference type="Pfam" id="PF01168">
    <property type="entry name" value="Ala_racemase_N"/>
    <property type="match status" value="1"/>
</dbReference>
<keyword evidence="3" id="KW-0413">Isomerase</keyword>
<accession>A0ABS4E7F2</accession>
<dbReference type="Gene3D" id="3.20.20.10">
    <property type="entry name" value="Alanine racemase"/>
    <property type="match status" value="1"/>
</dbReference>
<evidence type="ECO:0000259" key="4">
    <source>
        <dbReference type="Pfam" id="PF01168"/>
    </source>
</evidence>
<protein>
    <submittedName>
        <fullName evidence="5">Amino acid racemase</fullName>
    </submittedName>
</protein>
<organism evidence="5 6">
    <name type="scientific">Metaclostridioides mangenotii</name>
    <dbReference type="NCBI Taxonomy" id="1540"/>
    <lineage>
        <taxon>Bacteria</taxon>
        <taxon>Bacillati</taxon>
        <taxon>Bacillota</taxon>
        <taxon>Clostridia</taxon>
        <taxon>Peptostreptococcales</taxon>
        <taxon>Peptostreptococcaceae</taxon>
        <taxon>Metaclostridioides</taxon>
    </lineage>
</organism>
<evidence type="ECO:0000256" key="3">
    <source>
        <dbReference type="ARBA" id="ARBA00023235"/>
    </source>
</evidence>
<sequence>METPILEIDLDKIKSNATKLKSIFDEKNINIMFITKGFCANTDIISAVETVGIKYFGDSRMSNIIKVKKDKPYLDYTLIRIPKISELESMIDYCSTSLQSELSMIKRTSKIAILKGKVHNIILMVDVGDLREGVLIEDVIETVEEIIKLDGVNLIGIGTNVGCYGSIMPSKENTDILVKLKNKIKKECQYDISIISGGSTCTSNLVFKGKLAADINFLRIGEAILFGEDSTNDKKIPGLIDDAFILKAEIIELKHKPSYPIGQMGKDAFGRINEYIDYGNIDRAILAIGRQDVVIEALDPIDSNIKILGGSSDHMICRLNPMTEYKLGDLISFRCSYSAVLSATTSPFVMKECSTEKVYG</sequence>
<dbReference type="InterPro" id="IPR000821">
    <property type="entry name" value="Ala_racemase"/>
</dbReference>
<dbReference type="InterPro" id="IPR029066">
    <property type="entry name" value="PLP-binding_barrel"/>
</dbReference>
<gene>
    <name evidence="5" type="ORF">J2Z43_000259</name>
</gene>
<dbReference type="SUPFAM" id="SSF51419">
    <property type="entry name" value="PLP-binding barrel"/>
    <property type="match status" value="1"/>
</dbReference>
<comment type="cofactor">
    <cofactor evidence="1">
        <name>pyridoxal 5'-phosphate</name>
        <dbReference type="ChEBI" id="CHEBI:597326"/>
    </cofactor>
</comment>
<dbReference type="Proteomes" id="UP000767291">
    <property type="component" value="Unassembled WGS sequence"/>
</dbReference>
<dbReference type="PANTHER" id="PTHR30511:SF3">
    <property type="entry name" value="LYSINE RACEMASE"/>
    <property type="match status" value="1"/>
</dbReference>
<feature type="domain" description="Alanine racemase N-terminal" evidence="4">
    <location>
        <begin position="8"/>
        <end position="226"/>
    </location>
</feature>
<dbReference type="CDD" id="cd06815">
    <property type="entry name" value="PLPDE_III_AR_like_1"/>
    <property type="match status" value="1"/>
</dbReference>
<evidence type="ECO:0000256" key="1">
    <source>
        <dbReference type="ARBA" id="ARBA00001933"/>
    </source>
</evidence>
<keyword evidence="2" id="KW-0663">Pyridoxal phosphate</keyword>
<evidence type="ECO:0000313" key="6">
    <source>
        <dbReference type="Proteomes" id="UP000767291"/>
    </source>
</evidence>
<name>A0ABS4E7F2_9FIRM</name>
<comment type="caution">
    <text evidence="5">The sequence shown here is derived from an EMBL/GenBank/DDBJ whole genome shotgun (WGS) entry which is preliminary data.</text>
</comment>